<dbReference type="PANTHER" id="PTHR43918">
    <property type="entry name" value="ACETYLCHOLINESTERASE"/>
    <property type="match status" value="1"/>
</dbReference>
<proteinExistence type="inferred from homology"/>
<feature type="domain" description="Carboxylesterase type B" evidence="3">
    <location>
        <begin position="269"/>
        <end position="405"/>
    </location>
</feature>
<dbReference type="PANTHER" id="PTHR43918:SF4">
    <property type="entry name" value="CARBOXYLIC ESTER HYDROLASE"/>
    <property type="match status" value="1"/>
</dbReference>
<dbReference type="InterPro" id="IPR019826">
    <property type="entry name" value="Carboxylesterase_B_AS"/>
</dbReference>
<name>A0A8H4W7T5_9HELO</name>
<gene>
    <name evidence="4" type="ORF">G7Y89_g3288</name>
</gene>
<evidence type="ECO:0000256" key="2">
    <source>
        <dbReference type="ARBA" id="ARBA00022801"/>
    </source>
</evidence>
<evidence type="ECO:0000313" key="4">
    <source>
        <dbReference type="EMBL" id="KAF4634815.1"/>
    </source>
</evidence>
<dbReference type="Gene3D" id="3.40.50.1820">
    <property type="entry name" value="alpha/beta hydrolase"/>
    <property type="match status" value="2"/>
</dbReference>
<dbReference type="InterPro" id="IPR002018">
    <property type="entry name" value="CarbesteraseB"/>
</dbReference>
<dbReference type="AlphaFoldDB" id="A0A8H4W7T5"/>
<evidence type="ECO:0000256" key="1">
    <source>
        <dbReference type="ARBA" id="ARBA00005964"/>
    </source>
</evidence>
<dbReference type="EMBL" id="JAAMPI010000158">
    <property type="protein sequence ID" value="KAF4634815.1"/>
    <property type="molecule type" value="Genomic_DNA"/>
</dbReference>
<keyword evidence="2" id="KW-0378">Hydrolase</keyword>
<organism evidence="4 5">
    <name type="scientific">Cudoniella acicularis</name>
    <dbReference type="NCBI Taxonomy" id="354080"/>
    <lineage>
        <taxon>Eukaryota</taxon>
        <taxon>Fungi</taxon>
        <taxon>Dikarya</taxon>
        <taxon>Ascomycota</taxon>
        <taxon>Pezizomycotina</taxon>
        <taxon>Leotiomycetes</taxon>
        <taxon>Helotiales</taxon>
        <taxon>Tricladiaceae</taxon>
        <taxon>Cudoniella</taxon>
    </lineage>
</organism>
<dbReference type="SUPFAM" id="SSF53474">
    <property type="entry name" value="alpha/beta-Hydrolases"/>
    <property type="match status" value="1"/>
</dbReference>
<comment type="similarity">
    <text evidence="1">Belongs to the type-B carboxylesterase/lipase family.</text>
</comment>
<accession>A0A8H4W7T5</accession>
<dbReference type="InterPro" id="IPR029058">
    <property type="entry name" value="AB_hydrolase_fold"/>
</dbReference>
<evidence type="ECO:0000313" key="5">
    <source>
        <dbReference type="Proteomes" id="UP000566819"/>
    </source>
</evidence>
<dbReference type="InterPro" id="IPR050654">
    <property type="entry name" value="AChE-related_enzymes"/>
</dbReference>
<dbReference type="PROSITE" id="PS00122">
    <property type="entry name" value="CARBOXYLESTERASE_B_1"/>
    <property type="match status" value="1"/>
</dbReference>
<comment type="caution">
    <text evidence="4">The sequence shown here is derived from an EMBL/GenBank/DDBJ whole genome shotgun (WGS) entry which is preliminary data.</text>
</comment>
<evidence type="ECO:0000259" key="3">
    <source>
        <dbReference type="Pfam" id="PF00135"/>
    </source>
</evidence>
<dbReference type="Proteomes" id="UP000566819">
    <property type="component" value="Unassembled WGS sequence"/>
</dbReference>
<sequence>MPPRRRGSLKRKSHSRPITKIHTELKATPNALERHKKMRKFVLDRFSEWFKDPVNKLDRFEAKYFLDNMESIAMKIPRDERLNTLEWFDELEVLCISKTSGVSLLKAPSDLKWLCGKENEWDAWGPDRYESSKAVIDRGLMARFFEAAQELRAIQVNFKYFYRGAYKTPYLEAFFEAKELKLETFNLVGKLSWAEPEELDVSGDDKNEIPYKWTKQLPHNCKDASQEQKDGSKYVREDEAAAVFMLKNIMAKSFSVRKAKGFEFLVYRHKKCNALPVLVWIYGGGLYAGSSADPQYNVSGIAHVGQEIGKPVIVASINYRLGVWGFLQTPQILAEGNSNAGLLDQRLALRWIKENIADFGGDADRITIWGESAGAQSIGLHLHSYDGRDDGLFHAAIMESGSQIGAALQPLAYYTNGDFLTAYPSTLTAAGKFIHIPLLIGANSDEGTSFGVSGLDNATAIFNNLLIYRNYAISPPIARKLLELYPNNPESEPPYYITNSTIFPSKGLQWRRDCAIAGDIVMISGRRKVCEEYAKARMDVFSYRFDTPLWNAEVTAGAQHFVNVVFSFQNISGALGPLPEYQNYTNLSHNIGKSYISFVNDQDPNTSRANSTMPYWPKYALNAPKNMTGPLSAGIASRTSLRTRSLTLSSEFTFAWIMESTSEVLQAHEYASASTQNLIAESGTDQNQVDFTQGYGSFYFGPRRDDEIRPRSATANWRVRWDQSKEDVIKADEASGTEDPEPFPFMRLPLEIRLKIYYILLSRLHGGHNEDLPKMARSHGIRFKVADGEFEAPSVLSERGWDTFTDEPYYLNFDETSEQDFEERSDVSGNEDHDEWHEEAKQDCLEIAEDGGYSFDSRTGQTPYLGSINPLEEIAENYIHVQSKSSH</sequence>
<reference evidence="4 5" key="1">
    <citation type="submission" date="2020-03" db="EMBL/GenBank/DDBJ databases">
        <title>Draft Genome Sequence of Cudoniella acicularis.</title>
        <authorList>
            <person name="Buettner E."/>
            <person name="Kellner H."/>
        </authorList>
    </citation>
    <scope>NUCLEOTIDE SEQUENCE [LARGE SCALE GENOMIC DNA]</scope>
    <source>
        <strain evidence="4 5">DSM 108380</strain>
    </source>
</reference>
<feature type="domain" description="Carboxylesterase type B" evidence="3">
    <location>
        <begin position="415"/>
        <end position="624"/>
    </location>
</feature>
<dbReference type="GO" id="GO:0052689">
    <property type="term" value="F:carboxylic ester hydrolase activity"/>
    <property type="evidence" value="ECO:0007669"/>
    <property type="project" value="TreeGrafter"/>
</dbReference>
<keyword evidence="5" id="KW-1185">Reference proteome</keyword>
<dbReference type="Pfam" id="PF00135">
    <property type="entry name" value="COesterase"/>
    <property type="match status" value="2"/>
</dbReference>
<protein>
    <recommendedName>
        <fullName evidence="3">Carboxylesterase type B domain-containing protein</fullName>
    </recommendedName>
</protein>
<dbReference type="OrthoDB" id="408631at2759"/>